<evidence type="ECO:0000256" key="6">
    <source>
        <dbReference type="ARBA" id="ARBA00023242"/>
    </source>
</evidence>
<dbReference type="RefSeq" id="XP_006649045.1">
    <property type="nucleotide sequence ID" value="XM_006648982.3"/>
</dbReference>
<dbReference type="Proteomes" id="UP000006038">
    <property type="component" value="Unassembled WGS sequence"/>
</dbReference>
<dbReference type="Pfam" id="PF02042">
    <property type="entry name" value="RWP-RK"/>
    <property type="match status" value="1"/>
</dbReference>
<evidence type="ECO:0000256" key="2">
    <source>
        <dbReference type="ARBA" id="ARBA00023015"/>
    </source>
</evidence>
<evidence type="ECO:0000256" key="3">
    <source>
        <dbReference type="ARBA" id="ARBA00023054"/>
    </source>
</evidence>
<dbReference type="OMA" id="HLCTNTT"/>
<keyword evidence="3" id="KW-0175">Coiled coil</keyword>
<feature type="domain" description="RWP-RK" evidence="7">
    <location>
        <begin position="88"/>
        <end position="175"/>
    </location>
</feature>
<keyword evidence="2" id="KW-0805">Transcription regulation</keyword>
<comment type="function">
    <text evidence="1">Putative transcription factor.</text>
</comment>
<reference evidence="8" key="1">
    <citation type="submission" date="2013-04" db="UniProtKB">
        <authorList>
            <consortium name="EnsemblPlants"/>
        </authorList>
    </citation>
    <scope>IDENTIFICATION</scope>
</reference>
<dbReference type="InterPro" id="IPR003035">
    <property type="entry name" value="RWP-RK_dom"/>
</dbReference>
<dbReference type="AlphaFoldDB" id="J3LH14"/>
<dbReference type="InterPro" id="IPR044607">
    <property type="entry name" value="RKD-like"/>
</dbReference>
<keyword evidence="6" id="KW-0539">Nucleus</keyword>
<dbReference type="GO" id="GO:0003700">
    <property type="term" value="F:DNA-binding transcription factor activity"/>
    <property type="evidence" value="ECO:0007669"/>
    <property type="project" value="InterPro"/>
</dbReference>
<sequence>MEDRIFHEDDSLFQDLSFDFLQQDDALFSTRHFCTSVSTQGILLQDEPDAFFTGDILSIWDEMEQGTYLSHQKSDKDSDENAQKLEIGKAMELQRRRPSGHGSEAKPLTFELVSQYFCMPIKQAARELNVGLTLLKRRCRVLGIPRWPHRKMKSLDTLIRSVEEIGEQTGQLKDKARNAVEMLQQKKKLIEQKPDVELDDWTKTLRQMYFKKNYKRRVLAIEK</sequence>
<organism evidence="8">
    <name type="scientific">Oryza brachyantha</name>
    <name type="common">malo sina</name>
    <dbReference type="NCBI Taxonomy" id="4533"/>
    <lineage>
        <taxon>Eukaryota</taxon>
        <taxon>Viridiplantae</taxon>
        <taxon>Streptophyta</taxon>
        <taxon>Embryophyta</taxon>
        <taxon>Tracheophyta</taxon>
        <taxon>Spermatophyta</taxon>
        <taxon>Magnoliopsida</taxon>
        <taxon>Liliopsida</taxon>
        <taxon>Poales</taxon>
        <taxon>Poaceae</taxon>
        <taxon>BOP clade</taxon>
        <taxon>Oryzoideae</taxon>
        <taxon>Oryzeae</taxon>
        <taxon>Oryzinae</taxon>
        <taxon>Oryza</taxon>
    </lineage>
</organism>
<keyword evidence="5" id="KW-0804">Transcription</keyword>
<keyword evidence="9" id="KW-1185">Reference proteome</keyword>
<dbReference type="HOGENOM" id="CLU_071153_1_0_1"/>
<evidence type="ECO:0000256" key="1">
    <source>
        <dbReference type="ARBA" id="ARBA00004049"/>
    </source>
</evidence>
<dbReference type="eggNOG" id="ENOG502QSPQ">
    <property type="taxonomic scope" value="Eukaryota"/>
</dbReference>
<dbReference type="Gramene" id="OB02G39310.1">
    <property type="protein sequence ID" value="OB02G39310.1"/>
    <property type="gene ID" value="OB02G39310"/>
</dbReference>
<keyword evidence="4" id="KW-0238">DNA-binding</keyword>
<dbReference type="GO" id="GO:0003677">
    <property type="term" value="F:DNA binding"/>
    <property type="evidence" value="ECO:0007669"/>
    <property type="project" value="UniProtKB-KW"/>
</dbReference>
<evidence type="ECO:0000256" key="4">
    <source>
        <dbReference type="ARBA" id="ARBA00023125"/>
    </source>
</evidence>
<protein>
    <recommendedName>
        <fullName evidence="7">RWP-RK domain-containing protein</fullName>
    </recommendedName>
</protein>
<proteinExistence type="predicted"/>
<accession>J3LH14</accession>
<evidence type="ECO:0000313" key="9">
    <source>
        <dbReference type="Proteomes" id="UP000006038"/>
    </source>
</evidence>
<dbReference type="PROSITE" id="PS51519">
    <property type="entry name" value="RWP_RK"/>
    <property type="match status" value="1"/>
</dbReference>
<dbReference type="GeneID" id="102704315"/>
<dbReference type="PANTHER" id="PTHR46373:SF26">
    <property type="entry name" value="OS02G0744950 PROTEIN"/>
    <property type="match status" value="1"/>
</dbReference>
<dbReference type="PANTHER" id="PTHR46373">
    <property type="entry name" value="PROTEIN RKD4"/>
    <property type="match status" value="1"/>
</dbReference>
<name>J3LH14_ORYBR</name>
<dbReference type="KEGG" id="obr:102704315"/>
<evidence type="ECO:0000256" key="5">
    <source>
        <dbReference type="ARBA" id="ARBA00023163"/>
    </source>
</evidence>
<dbReference type="EnsemblPlants" id="OB02G39310.1">
    <property type="protein sequence ID" value="OB02G39310.1"/>
    <property type="gene ID" value="OB02G39310"/>
</dbReference>
<evidence type="ECO:0000313" key="8">
    <source>
        <dbReference type="EnsemblPlants" id="OB02G39310.1"/>
    </source>
</evidence>
<dbReference type="OrthoDB" id="6270329at2759"/>
<evidence type="ECO:0000259" key="7">
    <source>
        <dbReference type="PROSITE" id="PS51519"/>
    </source>
</evidence>
<gene>
    <name evidence="8" type="primary">LOC102704315</name>
</gene>